<dbReference type="Pfam" id="PF00560">
    <property type="entry name" value="LRR_1"/>
    <property type="match status" value="2"/>
</dbReference>
<comment type="similarity">
    <text evidence="2">Belongs to the RLP family.</text>
</comment>
<evidence type="ECO:0000256" key="2">
    <source>
        <dbReference type="ARBA" id="ARBA00009592"/>
    </source>
</evidence>
<dbReference type="PANTHER" id="PTHR27004:SF398">
    <property type="entry name" value="LEUCINE-RICH REPEAT-CONTAINING N-TERMINAL PLANT-TYPE DOMAIN-CONTAINING PROTEIN"/>
    <property type="match status" value="1"/>
</dbReference>
<evidence type="ECO:0000313" key="12">
    <source>
        <dbReference type="Proteomes" id="UP000823775"/>
    </source>
</evidence>
<keyword evidence="12" id="KW-1185">Reference proteome</keyword>
<keyword evidence="5" id="KW-0812">Transmembrane</keyword>
<proteinExistence type="inferred from homology"/>
<keyword evidence="7" id="KW-1133">Transmembrane helix</keyword>
<keyword evidence="8" id="KW-0472">Membrane</keyword>
<gene>
    <name evidence="11" type="ORF">HAX54_045173</name>
</gene>
<name>A0ABS8WJC4_DATST</name>
<sequence>LRIMDLSSNEFSGNLPASLFENFQAMKIIDENMKNPRYVGVGPVTITTKGLDLVLVRFWSNNMIIDLSGNRFEGYIPRIIGDLIGLCTLNLSHKVLEGHIPESLQHLSNSYQGNDGLRGFPLSKSCGGDDGVPQATTPFELDQEGGGDSSMISWQAVLMGYGCGLIIGLSDQEAIDPYLPEKDEELIHLQILPYLQAGGNDESLIVLNANFLTLLNYMSHF</sequence>
<evidence type="ECO:0000256" key="1">
    <source>
        <dbReference type="ARBA" id="ARBA00004251"/>
    </source>
</evidence>
<keyword evidence="3" id="KW-1003">Cell membrane</keyword>
<evidence type="ECO:0000256" key="10">
    <source>
        <dbReference type="ARBA" id="ARBA00023180"/>
    </source>
</evidence>
<protein>
    <submittedName>
        <fullName evidence="11">Uncharacterized protein</fullName>
    </submittedName>
</protein>
<evidence type="ECO:0000256" key="4">
    <source>
        <dbReference type="ARBA" id="ARBA00022614"/>
    </source>
</evidence>
<dbReference type="Proteomes" id="UP000823775">
    <property type="component" value="Unassembled WGS sequence"/>
</dbReference>
<comment type="subcellular location">
    <subcellularLocation>
        <location evidence="1">Cell membrane</location>
        <topology evidence="1">Single-pass type I membrane protein</topology>
    </subcellularLocation>
</comment>
<dbReference type="SUPFAM" id="SSF52058">
    <property type="entry name" value="L domain-like"/>
    <property type="match status" value="1"/>
</dbReference>
<organism evidence="11 12">
    <name type="scientific">Datura stramonium</name>
    <name type="common">Jimsonweed</name>
    <name type="synonym">Common thornapple</name>
    <dbReference type="NCBI Taxonomy" id="4076"/>
    <lineage>
        <taxon>Eukaryota</taxon>
        <taxon>Viridiplantae</taxon>
        <taxon>Streptophyta</taxon>
        <taxon>Embryophyta</taxon>
        <taxon>Tracheophyta</taxon>
        <taxon>Spermatophyta</taxon>
        <taxon>Magnoliopsida</taxon>
        <taxon>eudicotyledons</taxon>
        <taxon>Gunneridae</taxon>
        <taxon>Pentapetalae</taxon>
        <taxon>asterids</taxon>
        <taxon>lamiids</taxon>
        <taxon>Solanales</taxon>
        <taxon>Solanaceae</taxon>
        <taxon>Solanoideae</taxon>
        <taxon>Datureae</taxon>
        <taxon>Datura</taxon>
    </lineage>
</organism>
<evidence type="ECO:0000256" key="8">
    <source>
        <dbReference type="ARBA" id="ARBA00023136"/>
    </source>
</evidence>
<evidence type="ECO:0000313" key="11">
    <source>
        <dbReference type="EMBL" id="MCE3049562.1"/>
    </source>
</evidence>
<comment type="caution">
    <text evidence="11">The sequence shown here is derived from an EMBL/GenBank/DDBJ whole genome shotgun (WGS) entry which is preliminary data.</text>
</comment>
<evidence type="ECO:0000256" key="6">
    <source>
        <dbReference type="ARBA" id="ARBA00022737"/>
    </source>
</evidence>
<dbReference type="PANTHER" id="PTHR27004">
    <property type="entry name" value="RECEPTOR-LIKE PROTEIN 12 ISOFORM X1"/>
    <property type="match status" value="1"/>
</dbReference>
<dbReference type="InterPro" id="IPR032675">
    <property type="entry name" value="LRR_dom_sf"/>
</dbReference>
<feature type="non-terminal residue" evidence="11">
    <location>
        <position position="1"/>
    </location>
</feature>
<evidence type="ECO:0000256" key="3">
    <source>
        <dbReference type="ARBA" id="ARBA00022475"/>
    </source>
</evidence>
<keyword evidence="10" id="KW-0325">Glycoprotein</keyword>
<dbReference type="EMBL" id="JACEIK010006981">
    <property type="protein sequence ID" value="MCE3049562.1"/>
    <property type="molecule type" value="Genomic_DNA"/>
</dbReference>
<evidence type="ECO:0000256" key="5">
    <source>
        <dbReference type="ARBA" id="ARBA00022692"/>
    </source>
</evidence>
<evidence type="ECO:0000256" key="7">
    <source>
        <dbReference type="ARBA" id="ARBA00022989"/>
    </source>
</evidence>
<keyword evidence="4" id="KW-0433">Leucine-rich repeat</keyword>
<reference evidence="11 12" key="1">
    <citation type="journal article" date="2021" name="BMC Genomics">
        <title>Datura genome reveals duplications of psychoactive alkaloid biosynthetic genes and high mutation rate following tissue culture.</title>
        <authorList>
            <person name="Rajewski A."/>
            <person name="Carter-House D."/>
            <person name="Stajich J."/>
            <person name="Litt A."/>
        </authorList>
    </citation>
    <scope>NUCLEOTIDE SEQUENCE [LARGE SCALE GENOMIC DNA]</scope>
    <source>
        <strain evidence="11">AR-01</strain>
    </source>
</reference>
<accession>A0ABS8WJC4</accession>
<dbReference type="InterPro" id="IPR001611">
    <property type="entry name" value="Leu-rich_rpt"/>
</dbReference>
<keyword evidence="9" id="KW-0675">Receptor</keyword>
<keyword evidence="6" id="KW-0677">Repeat</keyword>
<dbReference type="Gene3D" id="3.80.10.10">
    <property type="entry name" value="Ribonuclease Inhibitor"/>
    <property type="match status" value="1"/>
</dbReference>
<evidence type="ECO:0000256" key="9">
    <source>
        <dbReference type="ARBA" id="ARBA00023170"/>
    </source>
</evidence>